<dbReference type="Proteomes" id="UP000253410">
    <property type="component" value="Unassembled WGS sequence"/>
</dbReference>
<dbReference type="AlphaFoldDB" id="A0A365Y2E2"/>
<name>A0A365Y2E2_9BACT</name>
<accession>A0A365Y2E2</accession>
<dbReference type="GO" id="GO:0003677">
    <property type="term" value="F:DNA binding"/>
    <property type="evidence" value="ECO:0007669"/>
    <property type="project" value="UniProtKB-KW"/>
</dbReference>
<dbReference type="Gene3D" id="1.10.10.10">
    <property type="entry name" value="Winged helix-like DNA-binding domain superfamily/Winged helix DNA-binding domain"/>
    <property type="match status" value="1"/>
</dbReference>
<dbReference type="SUPFAM" id="SSF88946">
    <property type="entry name" value="Sigma2 domain of RNA polymerase sigma factors"/>
    <property type="match status" value="1"/>
</dbReference>
<proteinExistence type="inferred from homology"/>
<gene>
    <name evidence="8" type="ORF">DF182_09370</name>
</gene>
<evidence type="ECO:0008006" key="10">
    <source>
        <dbReference type="Google" id="ProtNLM"/>
    </source>
</evidence>
<dbReference type="RefSeq" id="WP_113615367.1">
    <property type="nucleotide sequence ID" value="NZ_QFFJ01000001.1"/>
</dbReference>
<keyword evidence="5" id="KW-0804">Transcription</keyword>
<dbReference type="InterPro" id="IPR007627">
    <property type="entry name" value="RNA_pol_sigma70_r2"/>
</dbReference>
<dbReference type="GO" id="GO:0006352">
    <property type="term" value="P:DNA-templated transcription initiation"/>
    <property type="evidence" value="ECO:0007669"/>
    <property type="project" value="InterPro"/>
</dbReference>
<dbReference type="NCBIfam" id="TIGR02937">
    <property type="entry name" value="sigma70-ECF"/>
    <property type="match status" value="1"/>
</dbReference>
<keyword evidence="4" id="KW-0238">DNA-binding</keyword>
<dbReference type="OrthoDB" id="659855at2"/>
<protein>
    <recommendedName>
        <fullName evidence="10">RNA polymerase subunit sigma-70</fullName>
    </recommendedName>
</protein>
<reference evidence="8 9" key="1">
    <citation type="submission" date="2018-05" db="EMBL/GenBank/DDBJ databases">
        <title>Chitinophaga sp. K3CV102501T nov., isolated from isolated from a monsoon evergreen broad-leaved forest soil.</title>
        <authorList>
            <person name="Lv Y."/>
        </authorList>
    </citation>
    <scope>NUCLEOTIDE SEQUENCE [LARGE SCALE GENOMIC DNA]</scope>
    <source>
        <strain evidence="8 9">GDMCC 1.1325</strain>
    </source>
</reference>
<feature type="domain" description="RNA polymerase sigma-70 region 2" evidence="6">
    <location>
        <begin position="13"/>
        <end position="74"/>
    </location>
</feature>
<evidence type="ECO:0000259" key="6">
    <source>
        <dbReference type="Pfam" id="PF04542"/>
    </source>
</evidence>
<feature type="domain" description="RNA polymerase sigma factor 70 region 4 type 2" evidence="7">
    <location>
        <begin position="108"/>
        <end position="154"/>
    </location>
</feature>
<keyword evidence="9" id="KW-1185">Reference proteome</keyword>
<sequence>MSRNDEVAFLQVFETTRDGLYRIFRKLTTDEHQVEDLVQECYLELWKKWEGLQDPVNYVFGIAYNQVKVYHRKKIRAALTMMELPADADNQPGQLNPDQQYQLKETQNRLQKIMQELSPEKRVAFNLIREEERSYQEASQLLGVPVSTLEKRVSGSLKVLRKMMRCFF</sequence>
<evidence type="ECO:0000313" key="9">
    <source>
        <dbReference type="Proteomes" id="UP000253410"/>
    </source>
</evidence>
<dbReference type="InterPro" id="IPR013325">
    <property type="entry name" value="RNA_pol_sigma_r2"/>
</dbReference>
<dbReference type="InterPro" id="IPR036388">
    <property type="entry name" value="WH-like_DNA-bd_sf"/>
</dbReference>
<dbReference type="Pfam" id="PF08281">
    <property type="entry name" value="Sigma70_r4_2"/>
    <property type="match status" value="1"/>
</dbReference>
<evidence type="ECO:0000313" key="8">
    <source>
        <dbReference type="EMBL" id="RBL92767.1"/>
    </source>
</evidence>
<dbReference type="InterPro" id="IPR014284">
    <property type="entry name" value="RNA_pol_sigma-70_dom"/>
</dbReference>
<keyword evidence="2" id="KW-0805">Transcription regulation</keyword>
<keyword evidence="3" id="KW-0731">Sigma factor</keyword>
<dbReference type="PANTHER" id="PTHR43133:SF8">
    <property type="entry name" value="RNA POLYMERASE SIGMA FACTOR HI_1459-RELATED"/>
    <property type="match status" value="1"/>
</dbReference>
<dbReference type="InterPro" id="IPR039425">
    <property type="entry name" value="RNA_pol_sigma-70-like"/>
</dbReference>
<dbReference type="Pfam" id="PF04542">
    <property type="entry name" value="Sigma70_r2"/>
    <property type="match status" value="1"/>
</dbReference>
<dbReference type="SUPFAM" id="SSF88659">
    <property type="entry name" value="Sigma3 and sigma4 domains of RNA polymerase sigma factors"/>
    <property type="match status" value="1"/>
</dbReference>
<evidence type="ECO:0000256" key="5">
    <source>
        <dbReference type="ARBA" id="ARBA00023163"/>
    </source>
</evidence>
<dbReference type="Gene3D" id="1.10.1740.10">
    <property type="match status" value="1"/>
</dbReference>
<dbReference type="PANTHER" id="PTHR43133">
    <property type="entry name" value="RNA POLYMERASE ECF-TYPE SIGMA FACTO"/>
    <property type="match status" value="1"/>
</dbReference>
<dbReference type="GO" id="GO:0016987">
    <property type="term" value="F:sigma factor activity"/>
    <property type="evidence" value="ECO:0007669"/>
    <property type="project" value="UniProtKB-KW"/>
</dbReference>
<comment type="caution">
    <text evidence="8">The sequence shown here is derived from an EMBL/GenBank/DDBJ whole genome shotgun (WGS) entry which is preliminary data.</text>
</comment>
<evidence type="ECO:0000256" key="3">
    <source>
        <dbReference type="ARBA" id="ARBA00023082"/>
    </source>
</evidence>
<dbReference type="EMBL" id="QFFJ01000001">
    <property type="protein sequence ID" value="RBL92767.1"/>
    <property type="molecule type" value="Genomic_DNA"/>
</dbReference>
<organism evidence="8 9">
    <name type="scientific">Chitinophaga flava</name>
    <dbReference type="NCBI Taxonomy" id="2259036"/>
    <lineage>
        <taxon>Bacteria</taxon>
        <taxon>Pseudomonadati</taxon>
        <taxon>Bacteroidota</taxon>
        <taxon>Chitinophagia</taxon>
        <taxon>Chitinophagales</taxon>
        <taxon>Chitinophagaceae</taxon>
        <taxon>Chitinophaga</taxon>
    </lineage>
</organism>
<dbReference type="InterPro" id="IPR013249">
    <property type="entry name" value="RNA_pol_sigma70_r4_t2"/>
</dbReference>
<dbReference type="InterPro" id="IPR013324">
    <property type="entry name" value="RNA_pol_sigma_r3/r4-like"/>
</dbReference>
<comment type="similarity">
    <text evidence="1">Belongs to the sigma-70 factor family. ECF subfamily.</text>
</comment>
<evidence type="ECO:0000256" key="2">
    <source>
        <dbReference type="ARBA" id="ARBA00023015"/>
    </source>
</evidence>
<evidence type="ECO:0000256" key="4">
    <source>
        <dbReference type="ARBA" id="ARBA00023125"/>
    </source>
</evidence>
<evidence type="ECO:0000259" key="7">
    <source>
        <dbReference type="Pfam" id="PF08281"/>
    </source>
</evidence>
<evidence type="ECO:0000256" key="1">
    <source>
        <dbReference type="ARBA" id="ARBA00010641"/>
    </source>
</evidence>